<evidence type="ECO:0000256" key="2">
    <source>
        <dbReference type="ARBA" id="ARBA00012528"/>
    </source>
</evidence>
<dbReference type="PROSITE" id="PS50887">
    <property type="entry name" value="GGDEF"/>
    <property type="match status" value="1"/>
</dbReference>
<accession>A0A2A5WR30</accession>
<dbReference type="InterPro" id="IPR000160">
    <property type="entry name" value="GGDEF_dom"/>
</dbReference>
<dbReference type="InterPro" id="IPR029016">
    <property type="entry name" value="GAF-like_dom_sf"/>
</dbReference>
<evidence type="ECO:0000313" key="6">
    <source>
        <dbReference type="Proteomes" id="UP000219327"/>
    </source>
</evidence>
<protein>
    <recommendedName>
        <fullName evidence="2">diguanylate cyclase</fullName>
        <ecNumber evidence="2">2.7.7.65</ecNumber>
    </recommendedName>
</protein>
<gene>
    <name evidence="5" type="ORF">CNE99_06455</name>
</gene>
<dbReference type="AlphaFoldDB" id="A0A2A5WR30"/>
<dbReference type="EMBL" id="NTKD01000031">
    <property type="protein sequence ID" value="PDH38995.1"/>
    <property type="molecule type" value="Genomic_DNA"/>
</dbReference>
<dbReference type="CDD" id="cd01949">
    <property type="entry name" value="GGDEF"/>
    <property type="match status" value="1"/>
</dbReference>
<evidence type="ECO:0000313" key="5">
    <source>
        <dbReference type="EMBL" id="PDH38995.1"/>
    </source>
</evidence>
<feature type="domain" description="GGDEF" evidence="4">
    <location>
        <begin position="252"/>
        <end position="387"/>
    </location>
</feature>
<organism evidence="5 6">
    <name type="scientific">OM182 bacterium MED-G24</name>
    <dbReference type="NCBI Taxonomy" id="1986255"/>
    <lineage>
        <taxon>Bacteria</taxon>
        <taxon>Pseudomonadati</taxon>
        <taxon>Pseudomonadota</taxon>
        <taxon>Gammaproteobacteria</taxon>
        <taxon>OMG group</taxon>
        <taxon>OM182 clade</taxon>
    </lineage>
</organism>
<dbReference type="GO" id="GO:0052621">
    <property type="term" value="F:diguanylate cyclase activity"/>
    <property type="evidence" value="ECO:0007669"/>
    <property type="project" value="UniProtKB-EC"/>
</dbReference>
<dbReference type="SMART" id="SM00065">
    <property type="entry name" value="GAF"/>
    <property type="match status" value="1"/>
</dbReference>
<dbReference type="FunFam" id="3.30.70.270:FF:000001">
    <property type="entry name" value="Diguanylate cyclase domain protein"/>
    <property type="match status" value="1"/>
</dbReference>
<dbReference type="GO" id="GO:0043709">
    <property type="term" value="P:cell adhesion involved in single-species biofilm formation"/>
    <property type="evidence" value="ECO:0007669"/>
    <property type="project" value="TreeGrafter"/>
</dbReference>
<sequence length="389" mass="43610">MELDSTAYKRLIDVGRALSAEKDINSLLARILKEAKSMVSAEAGTLYLRTHQNTLKFSIVLNDTLERTDIDLPEIPLTTVGGEPNLQNIASRAANTGETVNVSDFSTVKESGARQFDAIMGYMSRSFLTVPLKNHHEESIGVLQLLNARDQKGEYIAFSPDSEALVEALASQASVALENRYLVDEQAELKHQFEREVDERTRELKGALEKLSEAHIILKELTTIDSVTGIRNRQYFEEVYDQEYRRALRQQYAVTVMLVDIDHFKRVNDTYGHLVGDDCLAHVAQDIDNAFNRPADVVARYGGEEFVAILPYIRHNDALRMADQLRMNIADKDIPTEKEPIRVSISIGVATMIPPDISSMRKLVADADANLYRAKEEGRNRVVGSESTP</sequence>
<dbReference type="Proteomes" id="UP000219327">
    <property type="component" value="Unassembled WGS sequence"/>
</dbReference>
<comment type="catalytic activity">
    <reaction evidence="3">
        <text>2 GTP = 3',3'-c-di-GMP + 2 diphosphate</text>
        <dbReference type="Rhea" id="RHEA:24898"/>
        <dbReference type="ChEBI" id="CHEBI:33019"/>
        <dbReference type="ChEBI" id="CHEBI:37565"/>
        <dbReference type="ChEBI" id="CHEBI:58805"/>
        <dbReference type="EC" id="2.7.7.65"/>
    </reaction>
</comment>
<dbReference type="InterPro" id="IPR050469">
    <property type="entry name" value="Diguanylate_Cyclase"/>
</dbReference>
<dbReference type="NCBIfam" id="TIGR00254">
    <property type="entry name" value="GGDEF"/>
    <property type="match status" value="1"/>
</dbReference>
<reference evidence="5 6" key="1">
    <citation type="submission" date="2017-08" db="EMBL/GenBank/DDBJ databases">
        <title>Fine stratification of microbial communities through a metagenomic profile of the photic zone.</title>
        <authorList>
            <person name="Haro-Moreno J.M."/>
            <person name="Lopez-Perez M."/>
            <person name="De La Torre J."/>
            <person name="Picazo A."/>
            <person name="Camacho A."/>
            <person name="Rodriguez-Valera F."/>
        </authorList>
    </citation>
    <scope>NUCLEOTIDE SEQUENCE [LARGE SCALE GENOMIC DNA]</scope>
    <source>
        <strain evidence="5">MED-G24</strain>
    </source>
</reference>
<evidence type="ECO:0000256" key="1">
    <source>
        <dbReference type="ARBA" id="ARBA00001946"/>
    </source>
</evidence>
<dbReference type="InterPro" id="IPR043128">
    <property type="entry name" value="Rev_trsase/Diguanyl_cyclase"/>
</dbReference>
<dbReference type="PANTHER" id="PTHR45138:SF9">
    <property type="entry name" value="DIGUANYLATE CYCLASE DGCM-RELATED"/>
    <property type="match status" value="1"/>
</dbReference>
<dbReference type="InterPro" id="IPR029787">
    <property type="entry name" value="Nucleotide_cyclase"/>
</dbReference>
<dbReference type="InterPro" id="IPR003018">
    <property type="entry name" value="GAF"/>
</dbReference>
<dbReference type="SUPFAM" id="SSF55073">
    <property type="entry name" value="Nucleotide cyclase"/>
    <property type="match status" value="1"/>
</dbReference>
<evidence type="ECO:0000256" key="3">
    <source>
        <dbReference type="ARBA" id="ARBA00034247"/>
    </source>
</evidence>
<dbReference type="GO" id="GO:0005886">
    <property type="term" value="C:plasma membrane"/>
    <property type="evidence" value="ECO:0007669"/>
    <property type="project" value="TreeGrafter"/>
</dbReference>
<dbReference type="GO" id="GO:1902201">
    <property type="term" value="P:negative regulation of bacterial-type flagellum-dependent cell motility"/>
    <property type="evidence" value="ECO:0007669"/>
    <property type="project" value="TreeGrafter"/>
</dbReference>
<dbReference type="Pfam" id="PF00990">
    <property type="entry name" value="GGDEF"/>
    <property type="match status" value="1"/>
</dbReference>
<dbReference type="Pfam" id="PF01590">
    <property type="entry name" value="GAF"/>
    <property type="match status" value="1"/>
</dbReference>
<dbReference type="Gene3D" id="3.30.450.40">
    <property type="match status" value="1"/>
</dbReference>
<dbReference type="Gene3D" id="3.30.70.270">
    <property type="match status" value="1"/>
</dbReference>
<name>A0A2A5WR30_9GAMM</name>
<comment type="caution">
    <text evidence="5">The sequence shown here is derived from an EMBL/GenBank/DDBJ whole genome shotgun (WGS) entry which is preliminary data.</text>
</comment>
<dbReference type="SUPFAM" id="SSF55781">
    <property type="entry name" value="GAF domain-like"/>
    <property type="match status" value="1"/>
</dbReference>
<proteinExistence type="predicted"/>
<dbReference type="SMART" id="SM00267">
    <property type="entry name" value="GGDEF"/>
    <property type="match status" value="1"/>
</dbReference>
<dbReference type="PANTHER" id="PTHR45138">
    <property type="entry name" value="REGULATORY COMPONENTS OF SENSORY TRANSDUCTION SYSTEM"/>
    <property type="match status" value="1"/>
</dbReference>
<dbReference type="EC" id="2.7.7.65" evidence="2"/>
<evidence type="ECO:0000259" key="4">
    <source>
        <dbReference type="PROSITE" id="PS50887"/>
    </source>
</evidence>
<comment type="cofactor">
    <cofactor evidence="1">
        <name>Mg(2+)</name>
        <dbReference type="ChEBI" id="CHEBI:18420"/>
    </cofactor>
</comment>